<evidence type="ECO:0000313" key="5">
    <source>
        <dbReference type="Proteomes" id="UP000680866"/>
    </source>
</evidence>
<dbReference type="SUPFAM" id="SSF48452">
    <property type="entry name" value="TPR-like"/>
    <property type="match status" value="1"/>
</dbReference>
<keyword evidence="2" id="KW-0067">ATP-binding</keyword>
<dbReference type="SMART" id="SM01043">
    <property type="entry name" value="BTAD"/>
    <property type="match status" value="1"/>
</dbReference>
<dbReference type="Pfam" id="PF13191">
    <property type="entry name" value="AAA_16"/>
    <property type="match status" value="1"/>
</dbReference>
<dbReference type="PANTHER" id="PTHR16305">
    <property type="entry name" value="TESTICULAR SOLUBLE ADENYLYL CYCLASE"/>
    <property type="match status" value="1"/>
</dbReference>
<dbReference type="PANTHER" id="PTHR16305:SF35">
    <property type="entry name" value="TRANSCRIPTIONAL ACTIVATOR DOMAIN"/>
    <property type="match status" value="1"/>
</dbReference>
<dbReference type="InterPro" id="IPR011990">
    <property type="entry name" value="TPR-like_helical_dom_sf"/>
</dbReference>
<dbReference type="Pfam" id="PF03704">
    <property type="entry name" value="BTAD"/>
    <property type="match status" value="1"/>
</dbReference>
<gene>
    <name evidence="4" type="ORF">Prubr_43430</name>
</gene>
<dbReference type="GO" id="GO:0005524">
    <property type="term" value="F:ATP binding"/>
    <property type="evidence" value="ECO:0007669"/>
    <property type="project" value="UniProtKB-KW"/>
</dbReference>
<dbReference type="InterPro" id="IPR041664">
    <property type="entry name" value="AAA_16"/>
</dbReference>
<sequence>MGGGAAAQLGRGLVPAAPAPESVDVVRFESLREAARRHRVAGNSLAELASVESALGLWHGEALAGVPGPFAEAQRLRLTELRLATTERYAALLVEAGRHEEAVPVLRRLVDAQPRREDLRTMLADARRAGDRGAAPVVGPTAVPPPGGAAPAAGNGPPAGATLIGRDAELRRLRRAVAEAGLGHGRSIRVDGAPGTGKSALLGAALSGAATAGCRIGWAVGDEVTRHLPLGTLVECIESALADDTARHLVEDATGQLADGPPADADDGISAEAVDRAVELVRRAAEASPLVLVVDDLQWADPATLRVWAALGKHAAELPLLLVAAARSGAADVRGLPADEVVELAPLDTAAATALVRAVAPEPPGAERLARILDDAGGHPGYLRHLAVSEPGAPTASALVAAVEAHLAPATEETRQALRALAFLSAYELRAPGTQPAGATLAALAAATDRTQDDLARMLAPALADEVLTTEGDRLLFRHRVVARTLHESTPAALRITLHRSFGQRLVAADAPAEQVVAQLLAGEVPLDGRFGAWLAEHVEELVDRAPQTALAVLRQAHVRYALDPAHRLLLTAWLARLLLRQQQVATAEAGWVAARTTDPALRGEMRWVAAHTHERRGEYEAAAEIAHVALRERRITARWMHQLRTLLARVRPHLPGQPTMPHIPRSTVVDDAAAPTRGVHTADVGE</sequence>
<organism evidence="4 5">
    <name type="scientific">Polymorphospora rubra</name>
    <dbReference type="NCBI Taxonomy" id="338584"/>
    <lineage>
        <taxon>Bacteria</taxon>
        <taxon>Bacillati</taxon>
        <taxon>Actinomycetota</taxon>
        <taxon>Actinomycetes</taxon>
        <taxon>Micromonosporales</taxon>
        <taxon>Micromonosporaceae</taxon>
        <taxon>Polymorphospora</taxon>
    </lineage>
</organism>
<dbReference type="GO" id="GO:0004016">
    <property type="term" value="F:adenylate cyclase activity"/>
    <property type="evidence" value="ECO:0007669"/>
    <property type="project" value="TreeGrafter"/>
</dbReference>
<evidence type="ECO:0000256" key="1">
    <source>
        <dbReference type="ARBA" id="ARBA00022741"/>
    </source>
</evidence>
<dbReference type="KEGG" id="pry:Prubr_43430"/>
<feature type="domain" description="Bacterial transcriptional activator" evidence="3">
    <location>
        <begin position="23"/>
        <end position="138"/>
    </location>
</feature>
<keyword evidence="1" id="KW-0547">Nucleotide-binding</keyword>
<dbReference type="Gene3D" id="1.25.40.10">
    <property type="entry name" value="Tetratricopeptide repeat domain"/>
    <property type="match status" value="1"/>
</dbReference>
<dbReference type="GO" id="GO:0005737">
    <property type="term" value="C:cytoplasm"/>
    <property type="evidence" value="ECO:0007669"/>
    <property type="project" value="TreeGrafter"/>
</dbReference>
<name>A0A810N1L3_9ACTN</name>
<protein>
    <recommendedName>
        <fullName evidence="3">Bacterial transcriptional activator domain-containing protein</fullName>
    </recommendedName>
</protein>
<dbReference type="SUPFAM" id="SSF52540">
    <property type="entry name" value="P-loop containing nucleoside triphosphate hydrolases"/>
    <property type="match status" value="1"/>
</dbReference>
<dbReference type="AlphaFoldDB" id="A0A810N1L3"/>
<dbReference type="EMBL" id="AP023359">
    <property type="protein sequence ID" value="BCJ67322.1"/>
    <property type="molecule type" value="Genomic_DNA"/>
</dbReference>
<dbReference type="InterPro" id="IPR027417">
    <property type="entry name" value="P-loop_NTPase"/>
</dbReference>
<reference evidence="4" key="1">
    <citation type="submission" date="2020-08" db="EMBL/GenBank/DDBJ databases">
        <title>Whole genome shotgun sequence of Polymorphospora rubra NBRC 101157.</title>
        <authorList>
            <person name="Komaki H."/>
            <person name="Tamura T."/>
        </authorList>
    </citation>
    <scope>NUCLEOTIDE SEQUENCE</scope>
    <source>
        <strain evidence="4">NBRC 101157</strain>
    </source>
</reference>
<evidence type="ECO:0000313" key="4">
    <source>
        <dbReference type="EMBL" id="BCJ67322.1"/>
    </source>
</evidence>
<dbReference type="Proteomes" id="UP000680866">
    <property type="component" value="Chromosome"/>
</dbReference>
<evidence type="ECO:0000259" key="3">
    <source>
        <dbReference type="SMART" id="SM01043"/>
    </source>
</evidence>
<keyword evidence="5" id="KW-1185">Reference proteome</keyword>
<dbReference type="InterPro" id="IPR005158">
    <property type="entry name" value="BTAD"/>
</dbReference>
<accession>A0A810N1L3</accession>
<proteinExistence type="predicted"/>
<evidence type="ECO:0000256" key="2">
    <source>
        <dbReference type="ARBA" id="ARBA00022840"/>
    </source>
</evidence>